<evidence type="ECO:0000256" key="1">
    <source>
        <dbReference type="ARBA" id="ARBA00023125"/>
    </source>
</evidence>
<dbReference type="InterPro" id="IPR009057">
    <property type="entry name" value="Homeodomain-like_sf"/>
</dbReference>
<gene>
    <name evidence="4" type="ordered locus">FRAAL1955</name>
</gene>
<evidence type="ECO:0000256" key="2">
    <source>
        <dbReference type="PROSITE-ProRule" id="PRU00335"/>
    </source>
</evidence>
<reference evidence="4 5" key="1">
    <citation type="journal article" date="2007" name="Genome Res.">
        <title>Genome characteristics of facultatively symbiotic Frankia sp. strains reflect host range and host plant biogeography.</title>
        <authorList>
            <person name="Normand P."/>
            <person name="Lapierre P."/>
            <person name="Tisa L.S."/>
            <person name="Gogarten J.P."/>
            <person name="Alloisio N."/>
            <person name="Bagnarol E."/>
            <person name="Bassi C.A."/>
            <person name="Berry A.M."/>
            <person name="Bickhart D.M."/>
            <person name="Choisne N."/>
            <person name="Couloux A."/>
            <person name="Cournoyer B."/>
            <person name="Cruveiller S."/>
            <person name="Daubin V."/>
            <person name="Demange N."/>
            <person name="Francino M.P."/>
            <person name="Goltsman E."/>
            <person name="Huang Y."/>
            <person name="Kopp O.R."/>
            <person name="Labarre L."/>
            <person name="Lapidus A."/>
            <person name="Lavire C."/>
            <person name="Marechal J."/>
            <person name="Martinez M."/>
            <person name="Mastronunzio J.E."/>
            <person name="Mullin B.C."/>
            <person name="Niemann J."/>
            <person name="Pujic P."/>
            <person name="Rawnsley T."/>
            <person name="Rouy Z."/>
            <person name="Schenowitz C."/>
            <person name="Sellstedt A."/>
            <person name="Tavares F."/>
            <person name="Tomkins J.P."/>
            <person name="Vallenet D."/>
            <person name="Valverde C."/>
            <person name="Wall L.G."/>
            <person name="Wang Y."/>
            <person name="Medigue C."/>
            <person name="Benson D.R."/>
        </authorList>
    </citation>
    <scope>NUCLEOTIDE SEQUENCE [LARGE SCALE GENOMIC DNA]</scope>
    <source>
        <strain evidence="5">DSM 45986 / CECT 9034 / ACN14a</strain>
    </source>
</reference>
<dbReference type="PANTHER" id="PTHR30055">
    <property type="entry name" value="HTH-TYPE TRANSCRIPTIONAL REGULATOR RUTR"/>
    <property type="match status" value="1"/>
</dbReference>
<accession>Q0RPC8</accession>
<proteinExistence type="predicted"/>
<keyword evidence="5" id="KW-1185">Reference proteome</keyword>
<evidence type="ECO:0000313" key="4">
    <source>
        <dbReference type="EMBL" id="CAJ60604.1"/>
    </source>
</evidence>
<sequence length="185" mass="20001">MRRLLDAGLTLLIDRGTSEAVRVADIVAAAGLSNRAFYRYFASKDDLVAAIVDDGMRRAESYLRHLMDRETSPERRLRAMIAGFLRQATDPVIGAATRAVLAQSERSRDVAGSAARAALDMIAGLAADPLAELGVERPRDKARLVAITLSGAVQDVLWGRHERSSRAEEVAAYCLAGVRAPVDAR</sequence>
<dbReference type="EMBL" id="CT573213">
    <property type="protein sequence ID" value="CAJ60604.1"/>
    <property type="molecule type" value="Genomic_DNA"/>
</dbReference>
<dbReference type="STRING" id="326424.FRAAL1955"/>
<name>Q0RPC8_FRAAA</name>
<dbReference type="Proteomes" id="UP000000657">
    <property type="component" value="Chromosome"/>
</dbReference>
<dbReference type="PROSITE" id="PS50977">
    <property type="entry name" value="HTH_TETR_2"/>
    <property type="match status" value="1"/>
</dbReference>
<dbReference type="GO" id="GO:0000976">
    <property type="term" value="F:transcription cis-regulatory region binding"/>
    <property type="evidence" value="ECO:0007669"/>
    <property type="project" value="TreeGrafter"/>
</dbReference>
<dbReference type="Gene3D" id="1.10.357.10">
    <property type="entry name" value="Tetracycline Repressor, domain 2"/>
    <property type="match status" value="1"/>
</dbReference>
<dbReference type="KEGG" id="fal:FRAAL1955"/>
<dbReference type="AlphaFoldDB" id="Q0RPC8"/>
<dbReference type="Pfam" id="PF00440">
    <property type="entry name" value="TetR_N"/>
    <property type="match status" value="1"/>
</dbReference>
<evidence type="ECO:0000313" key="5">
    <source>
        <dbReference type="Proteomes" id="UP000000657"/>
    </source>
</evidence>
<dbReference type="Gene3D" id="1.10.10.60">
    <property type="entry name" value="Homeodomain-like"/>
    <property type="match status" value="1"/>
</dbReference>
<feature type="domain" description="HTH tetR-type" evidence="3">
    <location>
        <begin position="1"/>
        <end position="59"/>
    </location>
</feature>
<dbReference type="HOGENOM" id="CLU_1223255_0_0_11"/>
<dbReference type="GO" id="GO:0003700">
    <property type="term" value="F:DNA-binding transcription factor activity"/>
    <property type="evidence" value="ECO:0007669"/>
    <property type="project" value="TreeGrafter"/>
</dbReference>
<dbReference type="eggNOG" id="COG1309">
    <property type="taxonomic scope" value="Bacteria"/>
</dbReference>
<feature type="DNA-binding region" description="H-T-H motif" evidence="2">
    <location>
        <begin position="22"/>
        <end position="41"/>
    </location>
</feature>
<organism evidence="4 5">
    <name type="scientific">Frankia alni (strain DSM 45986 / CECT 9034 / ACN14a)</name>
    <dbReference type="NCBI Taxonomy" id="326424"/>
    <lineage>
        <taxon>Bacteria</taxon>
        <taxon>Bacillati</taxon>
        <taxon>Actinomycetota</taxon>
        <taxon>Actinomycetes</taxon>
        <taxon>Frankiales</taxon>
        <taxon>Frankiaceae</taxon>
        <taxon>Frankia</taxon>
    </lineage>
</organism>
<dbReference type="InterPro" id="IPR001647">
    <property type="entry name" value="HTH_TetR"/>
</dbReference>
<dbReference type="PANTHER" id="PTHR30055:SF226">
    <property type="entry name" value="HTH-TYPE TRANSCRIPTIONAL REGULATOR PKSA"/>
    <property type="match status" value="1"/>
</dbReference>
<dbReference type="SUPFAM" id="SSF46689">
    <property type="entry name" value="Homeodomain-like"/>
    <property type="match status" value="1"/>
</dbReference>
<evidence type="ECO:0000259" key="3">
    <source>
        <dbReference type="PROSITE" id="PS50977"/>
    </source>
</evidence>
<keyword evidence="1 2" id="KW-0238">DNA-binding</keyword>
<dbReference type="InterPro" id="IPR050109">
    <property type="entry name" value="HTH-type_TetR-like_transc_reg"/>
</dbReference>
<protein>
    <submittedName>
        <fullName evidence="4">TetR family transcriptional regulator</fullName>
    </submittedName>
</protein>